<keyword evidence="1" id="KW-0472">Membrane</keyword>
<sequence length="111" mass="11776">MADILIGYVECVDGACHYCYMPSPRVVIRRAASALIAGGAVMAAGLAGWSGNPTELQVWMLMLAGALGAMASALGDNDGKKNDWSICHTADRGASGHRIRRQLDRAAYRLP</sequence>
<accession>A0AAE3YT95</accession>
<reference evidence="2" key="1">
    <citation type="submission" date="2023-07" db="EMBL/GenBank/DDBJ databases">
        <title>Sequencing the genomes of 1000 actinobacteria strains.</title>
        <authorList>
            <person name="Klenk H.-P."/>
        </authorList>
    </citation>
    <scope>NUCLEOTIDE SEQUENCE</scope>
    <source>
        <strain evidence="2">DSM 44707</strain>
    </source>
</reference>
<comment type="caution">
    <text evidence="2">The sequence shown here is derived from an EMBL/GenBank/DDBJ whole genome shotgun (WGS) entry which is preliminary data.</text>
</comment>
<gene>
    <name evidence="2" type="ORF">J2S41_006281</name>
</gene>
<name>A0AAE3YT95_9ACTN</name>
<keyword evidence="1" id="KW-1133">Transmembrane helix</keyword>
<evidence type="ECO:0000313" key="2">
    <source>
        <dbReference type="EMBL" id="MDR7279503.1"/>
    </source>
</evidence>
<protein>
    <submittedName>
        <fullName evidence="2">Uncharacterized protein</fullName>
    </submittedName>
</protein>
<dbReference type="EMBL" id="JAVDYB010000001">
    <property type="protein sequence ID" value="MDR7279503.1"/>
    <property type="molecule type" value="Genomic_DNA"/>
</dbReference>
<proteinExistence type="predicted"/>
<dbReference type="AlphaFoldDB" id="A0AAE3YT95"/>
<organism evidence="2 3">
    <name type="scientific">Catenuloplanes atrovinosus</name>
    <dbReference type="NCBI Taxonomy" id="137266"/>
    <lineage>
        <taxon>Bacteria</taxon>
        <taxon>Bacillati</taxon>
        <taxon>Actinomycetota</taxon>
        <taxon>Actinomycetes</taxon>
        <taxon>Micromonosporales</taxon>
        <taxon>Micromonosporaceae</taxon>
        <taxon>Catenuloplanes</taxon>
    </lineage>
</organism>
<dbReference type="RefSeq" id="WP_310373338.1">
    <property type="nucleotide sequence ID" value="NZ_JAVDYB010000001.1"/>
</dbReference>
<evidence type="ECO:0000256" key="1">
    <source>
        <dbReference type="SAM" id="Phobius"/>
    </source>
</evidence>
<feature type="transmembrane region" description="Helical" evidence="1">
    <location>
        <begin position="56"/>
        <end position="75"/>
    </location>
</feature>
<evidence type="ECO:0000313" key="3">
    <source>
        <dbReference type="Proteomes" id="UP001183643"/>
    </source>
</evidence>
<dbReference type="Proteomes" id="UP001183643">
    <property type="component" value="Unassembled WGS sequence"/>
</dbReference>
<keyword evidence="3" id="KW-1185">Reference proteome</keyword>
<keyword evidence="1" id="KW-0812">Transmembrane</keyword>
<feature type="transmembrane region" description="Helical" evidence="1">
    <location>
        <begin position="31"/>
        <end position="50"/>
    </location>
</feature>